<organism evidence="2 3">
    <name type="scientific">Caldalkalibacillus horti</name>
    <dbReference type="NCBI Taxonomy" id="77523"/>
    <lineage>
        <taxon>Bacteria</taxon>
        <taxon>Bacillati</taxon>
        <taxon>Bacillota</taxon>
        <taxon>Bacilli</taxon>
        <taxon>Bacillales</taxon>
        <taxon>Bacillaceae</taxon>
        <taxon>Caldalkalibacillus</taxon>
    </lineage>
</organism>
<dbReference type="RefSeq" id="WP_307391876.1">
    <property type="nucleotide sequence ID" value="NZ_BAAADK010000045.1"/>
</dbReference>
<reference evidence="2 3" key="1">
    <citation type="submission" date="2023-07" db="EMBL/GenBank/DDBJ databases">
        <title>Genomic Encyclopedia of Type Strains, Phase IV (KMG-IV): sequencing the most valuable type-strain genomes for metagenomic binning, comparative biology and taxonomic classification.</title>
        <authorList>
            <person name="Goeker M."/>
        </authorList>
    </citation>
    <scope>NUCLEOTIDE SEQUENCE [LARGE SCALE GENOMIC DNA]</scope>
    <source>
        <strain evidence="2 3">DSM 12751</strain>
    </source>
</reference>
<evidence type="ECO:0000313" key="2">
    <source>
        <dbReference type="EMBL" id="MDQ0165164.1"/>
    </source>
</evidence>
<accession>A0ABT9VW20</accession>
<dbReference type="EMBL" id="JAUSTY010000004">
    <property type="protein sequence ID" value="MDQ0165164.1"/>
    <property type="molecule type" value="Genomic_DNA"/>
</dbReference>
<keyword evidence="3" id="KW-1185">Reference proteome</keyword>
<sequence>MSGNLRGDIDSKQKGREKAASRTVNRSVDIDLINLMTETQIEMQLVKEVAKQEIEKCQNKLVSIIKWQDETLAAFEKKMEDIETLLNLYNNQSLTERFIKNLEDHPISEALLRSVETNYQHLIESLLKDSTGKRI</sequence>
<proteinExistence type="predicted"/>
<evidence type="ECO:0000313" key="3">
    <source>
        <dbReference type="Proteomes" id="UP001235840"/>
    </source>
</evidence>
<name>A0ABT9VW20_9BACI</name>
<evidence type="ECO:0000256" key="1">
    <source>
        <dbReference type="SAM" id="MobiDB-lite"/>
    </source>
</evidence>
<comment type="caution">
    <text evidence="2">The sequence shown here is derived from an EMBL/GenBank/DDBJ whole genome shotgun (WGS) entry which is preliminary data.</text>
</comment>
<feature type="compositionally biased region" description="Basic and acidic residues" evidence="1">
    <location>
        <begin position="7"/>
        <end position="20"/>
    </location>
</feature>
<gene>
    <name evidence="2" type="ORF">J2S11_001064</name>
</gene>
<dbReference type="Proteomes" id="UP001235840">
    <property type="component" value="Unassembled WGS sequence"/>
</dbReference>
<feature type="region of interest" description="Disordered" evidence="1">
    <location>
        <begin position="1"/>
        <end position="22"/>
    </location>
</feature>
<protein>
    <submittedName>
        <fullName evidence="2">Uncharacterized protein</fullName>
    </submittedName>
</protein>